<comment type="subcellular location">
    <subcellularLocation>
        <location evidence="1">Membrane</location>
        <topology evidence="1">Multi-pass membrane protein</topology>
    </subcellularLocation>
</comment>
<dbReference type="STRING" id="619304.SAMN05421760_10786"/>
<dbReference type="Proteomes" id="UP000185999">
    <property type="component" value="Unassembled WGS sequence"/>
</dbReference>
<organism evidence="13 14">
    <name type="scientific">Neptunomonas antarctica</name>
    <dbReference type="NCBI Taxonomy" id="619304"/>
    <lineage>
        <taxon>Bacteria</taxon>
        <taxon>Pseudomonadati</taxon>
        <taxon>Pseudomonadota</taxon>
        <taxon>Gammaproteobacteria</taxon>
        <taxon>Oceanospirillales</taxon>
        <taxon>Oceanospirillaceae</taxon>
        <taxon>Neptunomonas</taxon>
    </lineage>
</organism>
<dbReference type="Gene3D" id="6.10.340.10">
    <property type="match status" value="1"/>
</dbReference>
<evidence type="ECO:0000256" key="5">
    <source>
        <dbReference type="ARBA" id="ARBA00023224"/>
    </source>
</evidence>
<dbReference type="AlphaFoldDB" id="A0A1N7MX57"/>
<dbReference type="Pfam" id="PF00015">
    <property type="entry name" value="MCPsignal"/>
    <property type="match status" value="1"/>
</dbReference>
<feature type="region of interest" description="Disordered" evidence="9">
    <location>
        <begin position="483"/>
        <end position="502"/>
    </location>
</feature>
<evidence type="ECO:0000256" key="8">
    <source>
        <dbReference type="SAM" id="Coils"/>
    </source>
</evidence>
<protein>
    <submittedName>
        <fullName evidence="13">Methyl-accepting chemotaxis sensory transducer with Cache sensor</fullName>
    </submittedName>
</protein>
<feature type="transmembrane region" description="Helical" evidence="10">
    <location>
        <begin position="351"/>
        <end position="373"/>
    </location>
</feature>
<gene>
    <name evidence="13" type="ORF">SAMN05421760_10786</name>
</gene>
<feature type="domain" description="HAMP" evidence="12">
    <location>
        <begin position="373"/>
        <end position="427"/>
    </location>
</feature>
<keyword evidence="5 7" id="KW-0807">Transducer</keyword>
<dbReference type="CDD" id="cd12913">
    <property type="entry name" value="PDC1_MCP_like"/>
    <property type="match status" value="1"/>
</dbReference>
<dbReference type="Pfam" id="PF00672">
    <property type="entry name" value="HAMP"/>
    <property type="match status" value="1"/>
</dbReference>
<evidence type="ECO:0000256" key="1">
    <source>
        <dbReference type="ARBA" id="ARBA00004141"/>
    </source>
</evidence>
<evidence type="ECO:0000256" key="10">
    <source>
        <dbReference type="SAM" id="Phobius"/>
    </source>
</evidence>
<keyword evidence="4 10" id="KW-0472">Membrane</keyword>
<comment type="similarity">
    <text evidence="6">Belongs to the methyl-accepting chemotaxis (MCP) protein family.</text>
</comment>
<feature type="domain" description="Methyl-accepting transducer" evidence="11">
    <location>
        <begin position="451"/>
        <end position="668"/>
    </location>
</feature>
<evidence type="ECO:0000256" key="2">
    <source>
        <dbReference type="ARBA" id="ARBA00022692"/>
    </source>
</evidence>
<name>A0A1N7MX57_9GAMM</name>
<evidence type="ECO:0000259" key="11">
    <source>
        <dbReference type="PROSITE" id="PS50111"/>
    </source>
</evidence>
<dbReference type="GO" id="GO:0007165">
    <property type="term" value="P:signal transduction"/>
    <property type="evidence" value="ECO:0007669"/>
    <property type="project" value="UniProtKB-KW"/>
</dbReference>
<evidence type="ECO:0000256" key="7">
    <source>
        <dbReference type="PROSITE-ProRule" id="PRU00284"/>
    </source>
</evidence>
<dbReference type="PROSITE" id="PS50885">
    <property type="entry name" value="HAMP"/>
    <property type="match status" value="1"/>
</dbReference>
<dbReference type="Pfam" id="PF22673">
    <property type="entry name" value="MCP-like_PDC_1"/>
    <property type="match status" value="1"/>
</dbReference>
<evidence type="ECO:0000313" key="13">
    <source>
        <dbReference type="EMBL" id="SIS90662.1"/>
    </source>
</evidence>
<dbReference type="RefSeq" id="WP_054340769.1">
    <property type="nucleotide sequence ID" value="NZ_FTOE01000007.1"/>
</dbReference>
<keyword evidence="8" id="KW-0175">Coiled coil</keyword>
<evidence type="ECO:0000256" key="6">
    <source>
        <dbReference type="ARBA" id="ARBA00029447"/>
    </source>
</evidence>
<feature type="coiled-coil region" evidence="8">
    <location>
        <begin position="503"/>
        <end position="530"/>
    </location>
</feature>
<keyword evidence="2 10" id="KW-0812">Transmembrane</keyword>
<dbReference type="SMART" id="SM00283">
    <property type="entry name" value="MA"/>
    <property type="match status" value="1"/>
</dbReference>
<dbReference type="GO" id="GO:0016020">
    <property type="term" value="C:membrane"/>
    <property type="evidence" value="ECO:0007669"/>
    <property type="project" value="UniProtKB-SubCell"/>
</dbReference>
<dbReference type="FunFam" id="1.10.287.950:FF:000001">
    <property type="entry name" value="Methyl-accepting chemotaxis sensory transducer"/>
    <property type="match status" value="1"/>
</dbReference>
<dbReference type="InterPro" id="IPR003660">
    <property type="entry name" value="HAMP_dom"/>
</dbReference>
<dbReference type="PROSITE" id="PS50111">
    <property type="entry name" value="CHEMOTAXIS_TRANSDUC_2"/>
    <property type="match status" value="1"/>
</dbReference>
<dbReference type="EMBL" id="FTOE01000007">
    <property type="protein sequence ID" value="SIS90662.1"/>
    <property type="molecule type" value="Genomic_DNA"/>
</dbReference>
<accession>A0A1N7MX57</accession>
<dbReference type="GO" id="GO:0006935">
    <property type="term" value="P:chemotaxis"/>
    <property type="evidence" value="ECO:0007669"/>
    <property type="project" value="UniProtKB-ARBA"/>
</dbReference>
<evidence type="ECO:0000256" key="3">
    <source>
        <dbReference type="ARBA" id="ARBA00022989"/>
    </source>
</evidence>
<reference evidence="14" key="1">
    <citation type="submission" date="2017-01" db="EMBL/GenBank/DDBJ databases">
        <authorList>
            <person name="Varghese N."/>
            <person name="Submissions S."/>
        </authorList>
    </citation>
    <scope>NUCLEOTIDE SEQUENCE [LARGE SCALE GENOMIC DNA]</scope>
    <source>
        <strain evidence="14">DSM 22306</strain>
    </source>
</reference>
<dbReference type="SMART" id="SM00304">
    <property type="entry name" value="HAMP"/>
    <property type="match status" value="1"/>
</dbReference>
<feature type="transmembrane region" description="Helical" evidence="10">
    <location>
        <begin position="12"/>
        <end position="33"/>
    </location>
</feature>
<proteinExistence type="inferred from homology"/>
<feature type="compositionally biased region" description="Polar residues" evidence="9">
    <location>
        <begin position="487"/>
        <end position="502"/>
    </location>
</feature>
<dbReference type="PANTHER" id="PTHR32089">
    <property type="entry name" value="METHYL-ACCEPTING CHEMOTAXIS PROTEIN MCPB"/>
    <property type="match status" value="1"/>
</dbReference>
<sequence length="704" mass="76533">MNWASLVRKISLPVALLLGLTVIIQLIISTLLINSTSEQLRQTIEPALSSAAQEKMETFANAEQTRIEQLFTSNVLATSSYARDIAFLRTQFRSLYTSSDDVRYIINQRIAGALQNNPDVLGIYAVFLPKALDGADDEHKGEDDLASNEAGRFAVYWAHDAKGAAVQEVLTEQMISDTTPSSSGQPYNSWYSCPIERKAICIIDPYTDEVNGKQTLMTSVAAPIYFEDRLVGVIGIDLPLSQMQTSVEAFGRKLADGQGRVMLISGSNTLVADSQKKGVAGQNVTVLLPDDVQLNQPLTQKNDAHYTLVRHLNLHKLATWKLYIDVPSSYVMQQVDSVISVLKQGQNNQTMGVVVAGLLIVLFGTLVIIWLAIRITKPLRQVASALEQISSGEGDLTQRIMVQSQDEVGILSGHFNQFVSQLAEMIESMARSIKVALVTSESGTKLAFRTNNEVEQQQQQIVMVATASEEMSQSSVDVAKNAVHASDASNRAEQASQAGRQAIKTTTRNIETLAQQMQESMSQVEGLAADSENISTVLLVIRSVAEQTNLLALNAAIEAARAGDHGRGFAVVADEVRALAARTATSVSEIETVINNLQKATDSVVNSIQESSSLAKDSALQVQDASNMFDTIGCAVEEITQRSTQIAAAAEEQSMVAGDISQTLHNIRRVADQVTDLAKESAKLSDEMTTMGREQNELICQFKF</sequence>
<dbReference type="Gene3D" id="1.10.287.950">
    <property type="entry name" value="Methyl-accepting chemotaxis protein"/>
    <property type="match status" value="1"/>
</dbReference>
<dbReference type="PANTHER" id="PTHR32089:SF119">
    <property type="entry name" value="METHYL-ACCEPTING CHEMOTAXIS PROTEIN CTPL"/>
    <property type="match status" value="1"/>
</dbReference>
<evidence type="ECO:0000313" key="14">
    <source>
        <dbReference type="Proteomes" id="UP000185999"/>
    </source>
</evidence>
<dbReference type="Gene3D" id="3.30.450.20">
    <property type="entry name" value="PAS domain"/>
    <property type="match status" value="1"/>
</dbReference>
<dbReference type="CDD" id="cd11386">
    <property type="entry name" value="MCP_signal"/>
    <property type="match status" value="1"/>
</dbReference>
<evidence type="ECO:0000256" key="9">
    <source>
        <dbReference type="SAM" id="MobiDB-lite"/>
    </source>
</evidence>
<dbReference type="SUPFAM" id="SSF58104">
    <property type="entry name" value="Methyl-accepting chemotaxis protein (MCP) signaling domain"/>
    <property type="match status" value="1"/>
</dbReference>
<keyword evidence="3 10" id="KW-1133">Transmembrane helix</keyword>
<dbReference type="InterPro" id="IPR004089">
    <property type="entry name" value="MCPsignal_dom"/>
</dbReference>
<evidence type="ECO:0000256" key="4">
    <source>
        <dbReference type="ARBA" id="ARBA00023136"/>
    </source>
</evidence>
<dbReference type="CDD" id="cd06225">
    <property type="entry name" value="HAMP"/>
    <property type="match status" value="1"/>
</dbReference>
<evidence type="ECO:0000259" key="12">
    <source>
        <dbReference type="PROSITE" id="PS50885"/>
    </source>
</evidence>
<keyword evidence="14" id="KW-1185">Reference proteome</keyword>